<dbReference type="NCBIfam" id="TIGR00236">
    <property type="entry name" value="wecB"/>
    <property type="match status" value="1"/>
</dbReference>
<organism evidence="6 7">
    <name type="scientific">Christiangramia fulva</name>
    <dbReference type="NCBI Taxonomy" id="2126553"/>
    <lineage>
        <taxon>Bacteria</taxon>
        <taxon>Pseudomonadati</taxon>
        <taxon>Bacteroidota</taxon>
        <taxon>Flavobacteriia</taxon>
        <taxon>Flavobacteriales</taxon>
        <taxon>Flavobacteriaceae</taxon>
        <taxon>Christiangramia</taxon>
    </lineage>
</organism>
<dbReference type="KEGG" id="grs:C7S20_17445"/>
<dbReference type="OrthoDB" id="9803238at2"/>
<feature type="domain" description="UDP-N-acetylglucosamine 2-epimerase" evidence="5">
    <location>
        <begin position="21"/>
        <end position="369"/>
    </location>
</feature>
<accession>A0A2R3Z9P2</accession>
<keyword evidence="1 4" id="KW-0413">Isomerase</keyword>
<dbReference type="PANTHER" id="PTHR43174:SF2">
    <property type="entry name" value="UDP-N-ACETYLGLUCOSAMINE 2-EPIMERASE"/>
    <property type="match status" value="1"/>
</dbReference>
<evidence type="ECO:0000256" key="2">
    <source>
        <dbReference type="ARBA" id="ARBA00038209"/>
    </source>
</evidence>
<protein>
    <recommendedName>
        <fullName evidence="3">UDP-N-acetylglucosamine 2-epimerase (non-hydrolyzing)</fullName>
        <ecNumber evidence="3">5.1.3.14</ecNumber>
    </recommendedName>
</protein>
<evidence type="ECO:0000259" key="5">
    <source>
        <dbReference type="Pfam" id="PF02350"/>
    </source>
</evidence>
<dbReference type="InterPro" id="IPR029767">
    <property type="entry name" value="WecB-like"/>
</dbReference>
<dbReference type="RefSeq" id="WP_107013673.1">
    <property type="nucleotide sequence ID" value="NZ_CP028136.1"/>
</dbReference>
<sequence>MKVAVIFGTRPEAIKLAPIIKELEKNGFLDVTVISTGQHKEMLEPILEWFEISPDYDLELMKPNQTLSSLSALCIERLEVVLNKISPDLLITQGDTTTAFISSLVAFYNKIKVAHVEAGLRTYNNLSPWPEEVNRNLISKIADFHFAPTDNNKNNLLQENVTKEKVFVTGNTVIDALLFSAEKVTKENIYPEELEAFFTGGLKEKKLVLITGHRRENFGKGFIGISEAIRALANSNPNVYFIYPLHLNPNVQETVREYLSDLENVKLIKPLGYPEFISAMKRSTLILTDSGGVQEEGPGLGKPILVMRDNTERPEALKHGTVKLVGTNKSNIINAVQELLSNKEIYDKMANAVNPYGDGTAAKQIVSILQEKKNLV</sequence>
<evidence type="ECO:0000256" key="3">
    <source>
        <dbReference type="ARBA" id="ARBA00038858"/>
    </source>
</evidence>
<dbReference type="AlphaFoldDB" id="A0A2R3Z9P2"/>
<dbReference type="SUPFAM" id="SSF53756">
    <property type="entry name" value="UDP-Glycosyltransferase/glycogen phosphorylase"/>
    <property type="match status" value="1"/>
</dbReference>
<reference evidence="7" key="1">
    <citation type="submission" date="2018-03" db="EMBL/GenBank/DDBJ databases">
        <title>Gramella fulva sp. nov., isolated from a dry surface of tidal flat.</title>
        <authorList>
            <person name="Hwang S.H."/>
            <person name="Hwang W.M."/>
            <person name="Kang K."/>
            <person name="Ahn T.-Y."/>
        </authorList>
    </citation>
    <scope>NUCLEOTIDE SEQUENCE [LARGE SCALE GENOMIC DNA]</scope>
    <source>
        <strain evidence="7">SH35</strain>
    </source>
</reference>
<evidence type="ECO:0000256" key="4">
    <source>
        <dbReference type="RuleBase" id="RU003513"/>
    </source>
</evidence>
<dbReference type="EMBL" id="CP028136">
    <property type="protein sequence ID" value="AVR46902.1"/>
    <property type="molecule type" value="Genomic_DNA"/>
</dbReference>
<evidence type="ECO:0000313" key="6">
    <source>
        <dbReference type="EMBL" id="AVR46902.1"/>
    </source>
</evidence>
<dbReference type="CDD" id="cd03786">
    <property type="entry name" value="GTB_UDP-GlcNAc_2-Epimerase"/>
    <property type="match status" value="1"/>
</dbReference>
<comment type="similarity">
    <text evidence="2 4">Belongs to the UDP-N-acetylglucosamine 2-epimerase family.</text>
</comment>
<gene>
    <name evidence="6" type="ORF">C7S20_17445</name>
</gene>
<dbReference type="Gene3D" id="3.40.50.2000">
    <property type="entry name" value="Glycogen Phosphorylase B"/>
    <property type="match status" value="2"/>
</dbReference>
<dbReference type="Pfam" id="PF02350">
    <property type="entry name" value="Epimerase_2"/>
    <property type="match status" value="1"/>
</dbReference>
<evidence type="ECO:0000313" key="7">
    <source>
        <dbReference type="Proteomes" id="UP000241507"/>
    </source>
</evidence>
<keyword evidence="7" id="KW-1185">Reference proteome</keyword>
<dbReference type="PANTHER" id="PTHR43174">
    <property type="entry name" value="UDP-N-ACETYLGLUCOSAMINE 2-EPIMERASE"/>
    <property type="match status" value="1"/>
</dbReference>
<dbReference type="Proteomes" id="UP000241507">
    <property type="component" value="Chromosome"/>
</dbReference>
<name>A0A2R3Z9P2_9FLAO</name>
<dbReference type="GO" id="GO:0008761">
    <property type="term" value="F:UDP-N-acetylglucosamine 2-epimerase activity"/>
    <property type="evidence" value="ECO:0007669"/>
    <property type="project" value="UniProtKB-EC"/>
</dbReference>
<proteinExistence type="inferred from homology"/>
<evidence type="ECO:0000256" key="1">
    <source>
        <dbReference type="ARBA" id="ARBA00023235"/>
    </source>
</evidence>
<dbReference type="InterPro" id="IPR003331">
    <property type="entry name" value="UDP_GlcNAc_Epimerase_2_dom"/>
</dbReference>
<dbReference type="EC" id="5.1.3.14" evidence="3"/>